<name>A0A8S5LAS7_9CAUD</name>
<dbReference type="InterPro" id="IPR014820">
    <property type="entry name" value="PriCT_1"/>
</dbReference>
<protein>
    <submittedName>
        <fullName evidence="2">Primase</fullName>
    </submittedName>
</protein>
<accession>A0A8S5LAS7</accession>
<organism evidence="2">
    <name type="scientific">Podoviridae sp. ctBev14</name>
    <dbReference type="NCBI Taxonomy" id="2823556"/>
    <lineage>
        <taxon>Viruses</taxon>
        <taxon>Duplodnaviria</taxon>
        <taxon>Heunggongvirae</taxon>
        <taxon>Uroviricota</taxon>
        <taxon>Caudoviricetes</taxon>
    </lineage>
</organism>
<evidence type="ECO:0000259" key="1">
    <source>
        <dbReference type="Pfam" id="PF08708"/>
    </source>
</evidence>
<reference evidence="2" key="1">
    <citation type="journal article" date="2021" name="Proc. Natl. Acad. Sci. U.S.A.">
        <title>A Catalog of Tens of Thousands of Viruses from Human Metagenomes Reveals Hidden Associations with Chronic Diseases.</title>
        <authorList>
            <person name="Tisza M.J."/>
            <person name="Buck C.B."/>
        </authorList>
    </citation>
    <scope>NUCLEOTIDE SEQUENCE</scope>
    <source>
        <strain evidence="2">CtBev14</strain>
    </source>
</reference>
<proteinExistence type="predicted"/>
<sequence>MDYSSFTYNPLVESIVEILRTKTQNSNPTFFRLQANYFLSLVPSMLDIKVDTPITGEVPINMFAISVANSGSGKGFSTNLLEEQILGEFREHFMYEVFPKFAQSRLDLEAIKRAQYLGISQTEAEEKLNKEFKSYGAFKFSFSEATTPAIKQFRNKLILAKAGCVNLLIDEIGFNLDKNYEPLIAFLELYDKGLIKDKLTKNTETSTRYQELVGKTPTNLLMFGTPSKLLDGGAIEEKFFELLEAGYARRSFFASSTKSSTITEFTPEELYQRLTAVNQDAEIKRISSQMVRLCQAGLIGSVVSVPEPVAIELLRYRIDCENRAQDIPEHKDVYRAELAHRYFKALKLAAAYTFLRGSLDMSIDDLHQAIRFAEDSGESLRQMLEREKPYERLAKFIGSLDGKEVTQVDLTTNLPFYKGSVSAKNELMNMAIAYGYKNNILIKKTFRDGVELFTGESLKETDLSRIICAYSDDYAEGYENVEIDWEKDFDTLLPEGGFNWTNHHTKNGHRSEKDMEEGFNCVVLDVDGGISLQAVQNLLSDYEYIIHTTKRHQVPDENGETKDRFRIILPTNYVLKLDAEEFKQFMENVAQWCPFELDEGTFQRSRKWACTTGTTIYKNSGQLFDVLPFIPRTSRESEYRKAQVSLQNLTALERWFASRMQDGSRNNTFAKYGFMLLDNGFTPDEILEKLYQLNDKIDNPLDESEIQSTVFTSIKNRYKEI</sequence>
<dbReference type="Pfam" id="PF08708">
    <property type="entry name" value="PriCT_1"/>
    <property type="match status" value="1"/>
</dbReference>
<feature type="domain" description="Primase C-terminal 1" evidence="1">
    <location>
        <begin position="660"/>
        <end position="710"/>
    </location>
</feature>
<evidence type="ECO:0000313" key="2">
    <source>
        <dbReference type="EMBL" id="DAD67016.1"/>
    </source>
</evidence>
<dbReference type="EMBL" id="BK014667">
    <property type="protein sequence ID" value="DAD67016.1"/>
    <property type="molecule type" value="Genomic_DNA"/>
</dbReference>